<protein>
    <submittedName>
        <fullName evidence="2">Uncharacterized protein</fullName>
    </submittedName>
</protein>
<feature type="region of interest" description="Disordered" evidence="1">
    <location>
        <begin position="156"/>
        <end position="176"/>
    </location>
</feature>
<proteinExistence type="predicted"/>
<gene>
    <name evidence="2" type="ORF">FHS40_007955</name>
</gene>
<comment type="caution">
    <text evidence="2">The sequence shown here is derived from an EMBL/GenBank/DDBJ whole genome shotgun (WGS) entry which is preliminary data.</text>
</comment>
<name>A0A7W8B1V8_STRST</name>
<dbReference type="Proteomes" id="UP000549009">
    <property type="component" value="Unassembled WGS sequence"/>
</dbReference>
<evidence type="ECO:0000256" key="1">
    <source>
        <dbReference type="SAM" id="MobiDB-lite"/>
    </source>
</evidence>
<keyword evidence="3" id="KW-1185">Reference proteome</keyword>
<organism evidence="2 3">
    <name type="scientific">Streptomyces spectabilis</name>
    <dbReference type="NCBI Taxonomy" id="68270"/>
    <lineage>
        <taxon>Bacteria</taxon>
        <taxon>Bacillati</taxon>
        <taxon>Actinomycetota</taxon>
        <taxon>Actinomycetes</taxon>
        <taxon>Kitasatosporales</taxon>
        <taxon>Streptomycetaceae</taxon>
        <taxon>Streptomyces</taxon>
    </lineage>
</organism>
<dbReference type="RefSeq" id="WP_184925815.1">
    <property type="nucleotide sequence ID" value="NZ_BMSQ01000017.1"/>
</dbReference>
<accession>A0A7W8B1V8</accession>
<dbReference type="AlphaFoldDB" id="A0A7W8B1V8"/>
<evidence type="ECO:0000313" key="3">
    <source>
        <dbReference type="Proteomes" id="UP000549009"/>
    </source>
</evidence>
<evidence type="ECO:0000313" key="2">
    <source>
        <dbReference type="EMBL" id="MBB5108829.1"/>
    </source>
</evidence>
<reference evidence="2 3" key="1">
    <citation type="submission" date="2020-08" db="EMBL/GenBank/DDBJ databases">
        <title>Genomic Encyclopedia of Type Strains, Phase III (KMG-III): the genomes of soil and plant-associated and newly described type strains.</title>
        <authorList>
            <person name="Whitman W."/>
        </authorList>
    </citation>
    <scope>NUCLEOTIDE SEQUENCE [LARGE SCALE GENOMIC DNA]</scope>
    <source>
        <strain evidence="2 3">CECT 3146</strain>
    </source>
</reference>
<dbReference type="EMBL" id="JACHJD010000021">
    <property type="protein sequence ID" value="MBB5108829.1"/>
    <property type="molecule type" value="Genomic_DNA"/>
</dbReference>
<sequence>MSRISARRSRWEEAIDGGEATHVLADITEALSNAGLYSGRHEDDVTVNALTAKLIDHFTRDTELEVTGTAAIRYGARLIVPAERRAVRELHKELVWCYVIDRPAPATQQHGKRCIVAELLRWTHDTLRLFPADRAEELDLHGDSLRAAAEPRRVALRGSGHRPAPPPVGHRPGIRE</sequence>